<organism evidence="2 3">
    <name type="scientific">Helicostylum pulchrum</name>
    <dbReference type="NCBI Taxonomy" id="562976"/>
    <lineage>
        <taxon>Eukaryota</taxon>
        <taxon>Fungi</taxon>
        <taxon>Fungi incertae sedis</taxon>
        <taxon>Mucoromycota</taxon>
        <taxon>Mucoromycotina</taxon>
        <taxon>Mucoromycetes</taxon>
        <taxon>Mucorales</taxon>
        <taxon>Mucorineae</taxon>
        <taxon>Mucoraceae</taxon>
        <taxon>Helicostylum</taxon>
    </lineage>
</organism>
<name>A0ABP9Y8U1_9FUNG</name>
<feature type="region of interest" description="Disordered" evidence="1">
    <location>
        <begin position="59"/>
        <end position="86"/>
    </location>
</feature>
<dbReference type="EMBL" id="BAABUJ010000028">
    <property type="protein sequence ID" value="GAA5803386.1"/>
    <property type="molecule type" value="Genomic_DNA"/>
</dbReference>
<gene>
    <name evidence="2" type="ORF">HPULCUR_008865</name>
</gene>
<sequence length="196" mass="22339">MLTFRKTIFMISEEQEVDYLQCKVCQKEFLKFDQRGFRNAGFTAHQNRCIEKDYILNNPEPDRHHSPKQRLILPAPNGPSSSTSSSCIRVLGSSSTSSSPAPILQEDFQAYPQFSQHPPDHQMMTATTHEFRYSLLSNPHNQPEMNMSIFPGYHYAANNSIAAVDTIFTITHCQYCKPEFGLHQPSCLLLAELLLQ</sequence>
<reference evidence="2 3" key="1">
    <citation type="submission" date="2024-04" db="EMBL/GenBank/DDBJ databases">
        <title>genome sequences of Mucor flavus KT1a and Helicostylum pulchrum KT1b strains isolation_sourced from the surface of a dry-aged beef.</title>
        <authorList>
            <person name="Toyotome T."/>
            <person name="Hosono M."/>
            <person name="Torimaru M."/>
            <person name="Fukuda K."/>
            <person name="Mikami N."/>
        </authorList>
    </citation>
    <scope>NUCLEOTIDE SEQUENCE [LARGE SCALE GENOMIC DNA]</scope>
    <source>
        <strain evidence="2 3">KT1b</strain>
    </source>
</reference>
<evidence type="ECO:0008006" key="4">
    <source>
        <dbReference type="Google" id="ProtNLM"/>
    </source>
</evidence>
<accession>A0ABP9Y8U1</accession>
<comment type="caution">
    <text evidence="2">The sequence shown here is derived from an EMBL/GenBank/DDBJ whole genome shotgun (WGS) entry which is preliminary data.</text>
</comment>
<protein>
    <recommendedName>
        <fullName evidence="4">C2H2-type domain-containing protein</fullName>
    </recommendedName>
</protein>
<keyword evidence="3" id="KW-1185">Reference proteome</keyword>
<evidence type="ECO:0000313" key="2">
    <source>
        <dbReference type="EMBL" id="GAA5803386.1"/>
    </source>
</evidence>
<evidence type="ECO:0000313" key="3">
    <source>
        <dbReference type="Proteomes" id="UP001476247"/>
    </source>
</evidence>
<dbReference type="Proteomes" id="UP001476247">
    <property type="component" value="Unassembled WGS sequence"/>
</dbReference>
<proteinExistence type="predicted"/>
<evidence type="ECO:0000256" key="1">
    <source>
        <dbReference type="SAM" id="MobiDB-lite"/>
    </source>
</evidence>